<feature type="compositionally biased region" description="Low complexity" evidence="1">
    <location>
        <begin position="1"/>
        <end position="15"/>
    </location>
</feature>
<dbReference type="EMBL" id="FMZK01000001">
    <property type="protein sequence ID" value="SDC26120.1"/>
    <property type="molecule type" value="Genomic_DNA"/>
</dbReference>
<gene>
    <name evidence="2" type="ORF">SAMN05216505_101961</name>
</gene>
<reference evidence="3" key="1">
    <citation type="submission" date="2016-10" db="EMBL/GenBank/DDBJ databases">
        <authorList>
            <person name="Varghese N."/>
            <person name="Submissions S."/>
        </authorList>
    </citation>
    <scope>NUCLEOTIDE SEQUENCE [LARGE SCALE GENOMIC DNA]</scope>
    <source>
        <strain evidence="3">CGMCC 4.3504</strain>
    </source>
</reference>
<evidence type="ECO:0000256" key="1">
    <source>
        <dbReference type="SAM" id="MobiDB-lite"/>
    </source>
</evidence>
<evidence type="ECO:0000313" key="2">
    <source>
        <dbReference type="EMBL" id="SDC26120.1"/>
    </source>
</evidence>
<evidence type="ECO:0000313" key="3">
    <source>
        <dbReference type="Proteomes" id="UP000182100"/>
    </source>
</evidence>
<feature type="compositionally biased region" description="Pro residues" evidence="1">
    <location>
        <begin position="16"/>
        <end position="34"/>
    </location>
</feature>
<dbReference type="RefSeq" id="WP_244904684.1">
    <property type="nucleotide sequence ID" value="NZ_FMZK01000001.1"/>
</dbReference>
<feature type="region of interest" description="Disordered" evidence="1">
    <location>
        <begin position="65"/>
        <end position="86"/>
    </location>
</feature>
<accession>A0A1G6K539</accession>
<keyword evidence="3" id="KW-1185">Reference proteome</keyword>
<dbReference type="Proteomes" id="UP000182100">
    <property type="component" value="Unassembled WGS sequence"/>
</dbReference>
<proteinExistence type="predicted"/>
<feature type="region of interest" description="Disordered" evidence="1">
    <location>
        <begin position="1"/>
        <end position="35"/>
    </location>
</feature>
<organism evidence="2 3">
    <name type="scientific">Streptomyces prasinopilosus</name>
    <dbReference type="NCBI Taxonomy" id="67344"/>
    <lineage>
        <taxon>Bacteria</taxon>
        <taxon>Bacillati</taxon>
        <taxon>Actinomycetota</taxon>
        <taxon>Actinomycetes</taxon>
        <taxon>Kitasatosporales</taxon>
        <taxon>Streptomycetaceae</taxon>
        <taxon>Streptomyces</taxon>
    </lineage>
</organism>
<dbReference type="STRING" id="67344.SAMN05216505_101961"/>
<sequence>MERGGTTRPAVRGPGRPRPAAAPLPHPPALPRPRAPLTAALPAAALPAALVTVLVAVLAGGCGPSGSAAPRVPSSPPPSSSPSATAPEDVCARIVTHWARAVLDGTAYGDYQSMGLSNGQYDILRDAVAAARPVRERRGVPAAHAVIARHVREACAERHRTGRPGEGAWR</sequence>
<dbReference type="AlphaFoldDB" id="A0A1G6K539"/>
<protein>
    <submittedName>
        <fullName evidence="2">Uncharacterized protein</fullName>
    </submittedName>
</protein>
<name>A0A1G6K539_9ACTN</name>